<keyword evidence="11" id="KW-1185">Reference proteome</keyword>
<feature type="transmembrane region" description="Helical" evidence="9">
    <location>
        <begin position="217"/>
        <end position="242"/>
    </location>
</feature>
<dbReference type="Proteomes" id="UP000075883">
    <property type="component" value="Unassembled WGS sequence"/>
</dbReference>
<evidence type="ECO:0000256" key="6">
    <source>
        <dbReference type="ARBA" id="ARBA00023170"/>
    </source>
</evidence>
<evidence type="ECO:0008006" key="12">
    <source>
        <dbReference type="Google" id="ProtNLM"/>
    </source>
</evidence>
<dbReference type="GO" id="GO:0008049">
    <property type="term" value="P:male courtship behavior"/>
    <property type="evidence" value="ECO:0007669"/>
    <property type="project" value="TreeGrafter"/>
</dbReference>
<keyword evidence="6" id="KW-0675">Receptor</keyword>
<reference evidence="10" key="2">
    <citation type="submission" date="2020-05" db="UniProtKB">
        <authorList>
            <consortium name="EnsemblMetazoa"/>
        </authorList>
    </citation>
    <scope>IDENTIFICATION</scope>
    <source>
        <strain evidence="10">A-37</strain>
    </source>
</reference>
<proteinExistence type="predicted"/>
<dbReference type="EMBL" id="AXCM01007456">
    <property type="status" value="NOT_ANNOTATED_CDS"/>
    <property type="molecule type" value="Genomic_DNA"/>
</dbReference>
<evidence type="ECO:0000256" key="5">
    <source>
        <dbReference type="ARBA" id="ARBA00023136"/>
    </source>
</evidence>
<accession>A0A182M8G3</accession>
<dbReference type="Pfam" id="PF08395">
    <property type="entry name" value="7tm_7"/>
    <property type="match status" value="1"/>
</dbReference>
<dbReference type="GO" id="GO:0043025">
    <property type="term" value="C:neuronal cell body"/>
    <property type="evidence" value="ECO:0007669"/>
    <property type="project" value="TreeGrafter"/>
</dbReference>
<evidence type="ECO:0000256" key="1">
    <source>
        <dbReference type="ARBA" id="ARBA00004651"/>
    </source>
</evidence>
<evidence type="ECO:0000256" key="8">
    <source>
        <dbReference type="SAM" id="MobiDB-lite"/>
    </source>
</evidence>
<evidence type="ECO:0000256" key="4">
    <source>
        <dbReference type="ARBA" id="ARBA00022989"/>
    </source>
</evidence>
<evidence type="ECO:0000256" key="7">
    <source>
        <dbReference type="ARBA" id="ARBA00023224"/>
    </source>
</evidence>
<keyword evidence="5 9" id="KW-0472">Membrane</keyword>
<feature type="region of interest" description="Disordered" evidence="8">
    <location>
        <begin position="19"/>
        <end position="38"/>
    </location>
</feature>
<dbReference type="PANTHER" id="PTHR21143">
    <property type="entry name" value="INVERTEBRATE GUSTATORY RECEPTOR"/>
    <property type="match status" value="1"/>
</dbReference>
<feature type="transmembrane region" description="Helical" evidence="9">
    <location>
        <begin position="114"/>
        <end position="135"/>
    </location>
</feature>
<dbReference type="GO" id="GO:0005886">
    <property type="term" value="C:plasma membrane"/>
    <property type="evidence" value="ECO:0007669"/>
    <property type="project" value="UniProtKB-SubCell"/>
</dbReference>
<keyword evidence="4 9" id="KW-1133">Transmembrane helix</keyword>
<dbReference type="InterPro" id="IPR013604">
    <property type="entry name" value="7TM_chemorcpt"/>
</dbReference>
<dbReference type="GO" id="GO:0007635">
    <property type="term" value="P:chemosensory behavior"/>
    <property type="evidence" value="ECO:0007669"/>
    <property type="project" value="TreeGrafter"/>
</dbReference>
<name>A0A182M8G3_9DIPT</name>
<keyword evidence="7" id="KW-0807">Transducer</keyword>
<dbReference type="GO" id="GO:0030424">
    <property type="term" value="C:axon"/>
    <property type="evidence" value="ECO:0007669"/>
    <property type="project" value="TreeGrafter"/>
</dbReference>
<evidence type="ECO:0000313" key="11">
    <source>
        <dbReference type="Proteomes" id="UP000075883"/>
    </source>
</evidence>
<reference evidence="11" key="1">
    <citation type="submission" date="2013-09" db="EMBL/GenBank/DDBJ databases">
        <title>The Genome Sequence of Anopheles culicifacies species A.</title>
        <authorList>
            <consortium name="The Broad Institute Genomics Platform"/>
            <person name="Neafsey D.E."/>
            <person name="Besansky N."/>
            <person name="Howell P."/>
            <person name="Walton C."/>
            <person name="Young S.K."/>
            <person name="Zeng Q."/>
            <person name="Gargeya S."/>
            <person name="Fitzgerald M."/>
            <person name="Haas B."/>
            <person name="Abouelleil A."/>
            <person name="Allen A.W."/>
            <person name="Alvarado L."/>
            <person name="Arachchi H.M."/>
            <person name="Berlin A.M."/>
            <person name="Chapman S.B."/>
            <person name="Gainer-Dewar J."/>
            <person name="Goldberg J."/>
            <person name="Griggs A."/>
            <person name="Gujja S."/>
            <person name="Hansen M."/>
            <person name="Howarth C."/>
            <person name="Imamovic A."/>
            <person name="Ireland A."/>
            <person name="Larimer J."/>
            <person name="McCowan C."/>
            <person name="Murphy C."/>
            <person name="Pearson M."/>
            <person name="Poon T.W."/>
            <person name="Priest M."/>
            <person name="Roberts A."/>
            <person name="Saif S."/>
            <person name="Shea T."/>
            <person name="Sisk P."/>
            <person name="Sykes S."/>
            <person name="Wortman J."/>
            <person name="Nusbaum C."/>
            <person name="Birren B."/>
        </authorList>
    </citation>
    <scope>NUCLEOTIDE SEQUENCE [LARGE SCALE GENOMIC DNA]</scope>
    <source>
        <strain evidence="11">A-37</strain>
    </source>
</reference>
<sequence>MYKDHILEQIPEEKTALRISQSSPAVPGERSEWDSSLGPVRSKTDAAISSATELLQLSMSLAQYYVGTILIYQLQQKINHQIGMGKSSINLEKAKHLYLQLDNCVELITRSFEFLLVTTVFAGINVSSLQVLEIYQYLHTGDSKPIFIAYNMIWMLLQICMLLMILYPNDKIKREQTRFGTILFELSRQNEAEMVEMTRLRLLTLGRKKVVSTACGVLRLELSTLSSIFVALLSFMIILIQFDSAKLNKNSGAVTAIDSLYSTHS</sequence>
<dbReference type="STRING" id="139723.A0A182M8G3"/>
<evidence type="ECO:0000313" key="10">
    <source>
        <dbReference type="EnsemblMetazoa" id="ACUA012056-PA"/>
    </source>
</evidence>
<dbReference type="GO" id="GO:0007165">
    <property type="term" value="P:signal transduction"/>
    <property type="evidence" value="ECO:0007669"/>
    <property type="project" value="UniProtKB-KW"/>
</dbReference>
<evidence type="ECO:0000256" key="3">
    <source>
        <dbReference type="ARBA" id="ARBA00022692"/>
    </source>
</evidence>
<dbReference type="PANTHER" id="PTHR21143:SF134">
    <property type="entry name" value="GUSTATORY RECEPTOR"/>
    <property type="match status" value="1"/>
</dbReference>
<dbReference type="EnsemblMetazoa" id="ACUA012056-RA">
    <property type="protein sequence ID" value="ACUA012056-PA"/>
    <property type="gene ID" value="ACUA012056"/>
</dbReference>
<dbReference type="AlphaFoldDB" id="A0A182M8G3"/>
<evidence type="ECO:0000256" key="9">
    <source>
        <dbReference type="SAM" id="Phobius"/>
    </source>
</evidence>
<feature type="transmembrane region" description="Helical" evidence="9">
    <location>
        <begin position="147"/>
        <end position="167"/>
    </location>
</feature>
<dbReference type="GO" id="GO:0050909">
    <property type="term" value="P:sensory perception of taste"/>
    <property type="evidence" value="ECO:0007669"/>
    <property type="project" value="InterPro"/>
</dbReference>
<organism evidence="10 11">
    <name type="scientific">Anopheles culicifacies</name>
    <dbReference type="NCBI Taxonomy" id="139723"/>
    <lineage>
        <taxon>Eukaryota</taxon>
        <taxon>Metazoa</taxon>
        <taxon>Ecdysozoa</taxon>
        <taxon>Arthropoda</taxon>
        <taxon>Hexapoda</taxon>
        <taxon>Insecta</taxon>
        <taxon>Pterygota</taxon>
        <taxon>Neoptera</taxon>
        <taxon>Endopterygota</taxon>
        <taxon>Diptera</taxon>
        <taxon>Nematocera</taxon>
        <taxon>Culicoidea</taxon>
        <taxon>Culicidae</taxon>
        <taxon>Anophelinae</taxon>
        <taxon>Anopheles</taxon>
        <taxon>culicifacies species complex</taxon>
    </lineage>
</organism>
<keyword evidence="3 9" id="KW-0812">Transmembrane</keyword>
<keyword evidence="2" id="KW-1003">Cell membrane</keyword>
<dbReference type="GO" id="GO:0030425">
    <property type="term" value="C:dendrite"/>
    <property type="evidence" value="ECO:0007669"/>
    <property type="project" value="TreeGrafter"/>
</dbReference>
<comment type="subcellular location">
    <subcellularLocation>
        <location evidence="1">Cell membrane</location>
        <topology evidence="1">Multi-pass membrane protein</topology>
    </subcellularLocation>
</comment>
<evidence type="ECO:0000256" key="2">
    <source>
        <dbReference type="ARBA" id="ARBA00022475"/>
    </source>
</evidence>
<dbReference type="VEuPathDB" id="VectorBase:ACUA012056"/>
<protein>
    <recommendedName>
        <fullName evidence="12">Gustatory receptor</fullName>
    </recommendedName>
</protein>